<reference evidence="7" key="1">
    <citation type="journal article" date="2023" name="Insect Mol. Biol.">
        <title>Genome sequencing provides insights into the evolution of gene families encoding plant cell wall-degrading enzymes in longhorned beetles.</title>
        <authorList>
            <person name="Shin N.R."/>
            <person name="Okamura Y."/>
            <person name="Kirsch R."/>
            <person name="Pauchet Y."/>
        </authorList>
    </citation>
    <scope>NUCLEOTIDE SEQUENCE</scope>
    <source>
        <strain evidence="7">MMC_N1</strain>
    </source>
</reference>
<keyword evidence="8" id="KW-1185">Reference proteome</keyword>
<name>A0ABQ9JS45_9CUCU</name>
<keyword evidence="1" id="KW-0479">Metal-binding</keyword>
<evidence type="ECO:0000256" key="5">
    <source>
        <dbReference type="PROSITE-ProRule" id="PRU00042"/>
    </source>
</evidence>
<sequence length="402" mass="48511">MAEKLTGTENPQKYKEKTQFLFVESPDDKFGPLTFDETPKNKLVQNVETKCILCEDVFNLNLSLPMFLNHLFDAHNTVIEGIYDIENLHEYILYWRNRFKCAPLEQIIPSVNMDSTGERYFVLSSLLKEDKRLRHKLNLEFALQVQEFERNDKSYQRQCLFCRLIFEGSRPGFLEHLSTQHNLQLGNPQNLVYMEELIEKINKKIEGLQCLYCEKNFPDRNVLKEHMRKKLHKRINPHNTEYDKYYIVNYLEEDKDWQAIQKEDDRYAIRPGFEENSDEEYSDWNEQEDQIKCLFCDAKETNINVLCLHMDADHNFDFGQHTEDLNFYQKIKFINYIRKQRHDNKCFFCEEKVGDSAELRRHMEEQEHYQMPDVKLFDQPEFYFPTYENDAFLYFIDDVEDQ</sequence>
<evidence type="ECO:0000313" key="7">
    <source>
        <dbReference type="EMBL" id="KAJ8980408.1"/>
    </source>
</evidence>
<accession>A0ABQ9JS45</accession>
<protein>
    <recommendedName>
        <fullName evidence="6">C2H2-type domain-containing protein</fullName>
    </recommendedName>
</protein>
<evidence type="ECO:0000256" key="4">
    <source>
        <dbReference type="ARBA" id="ARBA00034119"/>
    </source>
</evidence>
<evidence type="ECO:0000256" key="2">
    <source>
        <dbReference type="ARBA" id="ARBA00022771"/>
    </source>
</evidence>
<keyword evidence="3" id="KW-0862">Zinc</keyword>
<comment type="similarity">
    <text evidence="4">Belongs to the ZNF277 family.</text>
</comment>
<dbReference type="SUPFAM" id="SSF57667">
    <property type="entry name" value="beta-beta-alpha zinc fingers"/>
    <property type="match status" value="2"/>
</dbReference>
<dbReference type="EMBL" id="JAPWTJ010000263">
    <property type="protein sequence ID" value="KAJ8980408.1"/>
    <property type="molecule type" value="Genomic_DNA"/>
</dbReference>
<feature type="domain" description="C2H2-type" evidence="6">
    <location>
        <begin position="208"/>
        <end position="237"/>
    </location>
</feature>
<dbReference type="PROSITE" id="PS50157">
    <property type="entry name" value="ZINC_FINGER_C2H2_2"/>
    <property type="match status" value="1"/>
</dbReference>
<evidence type="ECO:0000313" key="8">
    <source>
        <dbReference type="Proteomes" id="UP001162164"/>
    </source>
</evidence>
<dbReference type="InterPro" id="IPR013087">
    <property type="entry name" value="Znf_C2H2_type"/>
</dbReference>
<evidence type="ECO:0000259" key="6">
    <source>
        <dbReference type="PROSITE" id="PS50157"/>
    </source>
</evidence>
<dbReference type="Pfam" id="PF12756">
    <property type="entry name" value="zf-C2H2_2"/>
    <property type="match status" value="2"/>
</dbReference>
<dbReference type="InterPro" id="IPR040048">
    <property type="entry name" value="ZNF277"/>
</dbReference>
<dbReference type="SMART" id="SM00355">
    <property type="entry name" value="ZnF_C2H2"/>
    <property type="match status" value="4"/>
</dbReference>
<evidence type="ECO:0000256" key="3">
    <source>
        <dbReference type="ARBA" id="ARBA00022833"/>
    </source>
</evidence>
<organism evidence="7 8">
    <name type="scientific">Molorchus minor</name>
    <dbReference type="NCBI Taxonomy" id="1323400"/>
    <lineage>
        <taxon>Eukaryota</taxon>
        <taxon>Metazoa</taxon>
        <taxon>Ecdysozoa</taxon>
        <taxon>Arthropoda</taxon>
        <taxon>Hexapoda</taxon>
        <taxon>Insecta</taxon>
        <taxon>Pterygota</taxon>
        <taxon>Neoptera</taxon>
        <taxon>Endopterygota</taxon>
        <taxon>Coleoptera</taxon>
        <taxon>Polyphaga</taxon>
        <taxon>Cucujiformia</taxon>
        <taxon>Chrysomeloidea</taxon>
        <taxon>Cerambycidae</taxon>
        <taxon>Lamiinae</taxon>
        <taxon>Monochamini</taxon>
        <taxon>Molorchus</taxon>
    </lineage>
</organism>
<comment type="caution">
    <text evidence="7">The sequence shown here is derived from an EMBL/GenBank/DDBJ whole genome shotgun (WGS) entry which is preliminary data.</text>
</comment>
<dbReference type="Proteomes" id="UP001162164">
    <property type="component" value="Unassembled WGS sequence"/>
</dbReference>
<dbReference type="InterPro" id="IPR041661">
    <property type="entry name" value="ZN622/Rei1/Reh1_Znf-C2H2"/>
</dbReference>
<keyword evidence="2 5" id="KW-0863">Zinc-finger</keyword>
<dbReference type="PROSITE" id="PS00028">
    <property type="entry name" value="ZINC_FINGER_C2H2_1"/>
    <property type="match status" value="1"/>
</dbReference>
<gene>
    <name evidence="7" type="ORF">NQ317_009403</name>
</gene>
<proteinExistence type="inferred from homology"/>
<evidence type="ECO:0000256" key="1">
    <source>
        <dbReference type="ARBA" id="ARBA00022723"/>
    </source>
</evidence>
<dbReference type="InterPro" id="IPR036236">
    <property type="entry name" value="Znf_C2H2_sf"/>
</dbReference>
<dbReference type="PANTHER" id="PTHR13267:SF3">
    <property type="entry name" value="ZINC FINGER PROTEIN 277"/>
    <property type="match status" value="1"/>
</dbReference>
<dbReference type="PANTHER" id="PTHR13267">
    <property type="entry name" value="ZINC FINGER PROTEIN 277"/>
    <property type="match status" value="1"/>
</dbReference>